<dbReference type="GO" id="GO:0005737">
    <property type="term" value="C:cytoplasm"/>
    <property type="evidence" value="ECO:0007669"/>
    <property type="project" value="TreeGrafter"/>
</dbReference>
<feature type="region of interest" description="Disordered" evidence="1">
    <location>
        <begin position="213"/>
        <end position="248"/>
    </location>
</feature>
<protein>
    <submittedName>
        <fullName evidence="2">Uncharacterized protein</fullName>
    </submittedName>
</protein>
<dbReference type="EMBL" id="VIIS01002210">
    <property type="protein sequence ID" value="KAF0287195.1"/>
    <property type="molecule type" value="Genomic_DNA"/>
</dbReference>
<evidence type="ECO:0000313" key="2">
    <source>
        <dbReference type="EMBL" id="KAF0287195.1"/>
    </source>
</evidence>
<dbReference type="EMBL" id="VIIS01002210">
    <property type="protein sequence ID" value="KAF0287194.1"/>
    <property type="molecule type" value="Genomic_DNA"/>
</dbReference>
<dbReference type="PANTHER" id="PTHR21844">
    <property type="entry name" value="AKT1 SUBSTRATE 1 PROTEIN"/>
    <property type="match status" value="1"/>
</dbReference>
<dbReference type="Pfam" id="PF15798">
    <property type="entry name" value="PRAS"/>
    <property type="match status" value="1"/>
</dbReference>
<proteinExistence type="predicted"/>
<name>A0A6A4V0N0_AMPAM</name>
<dbReference type="OrthoDB" id="6343029at2759"/>
<feature type="region of interest" description="Disordered" evidence="1">
    <location>
        <begin position="263"/>
        <end position="300"/>
    </location>
</feature>
<sequence>MSHSHTCNCLNVRLDVWQLLAEPPAELPGPVRAEPLVAAGCLWAVLGPDRVAVEQTALLRRQPVAGADGWSVCRCLNCGCVTHAVSESAGSPAAVSRFLLSEPSRIAALQQSDRFSPAFRIVLPQLTETLERSLAPPASPRSHPALTAALRHMKLNVSAYVKREEVRVETAIQNFREEKLAELKEAKQRAHEDSQAFTSLLLRVEDQLCVTPESAGSGALSSVESERRDTVVPLRSERRPSGVPSQGLVGVFLMDGEDDVEVAEEAEEQYPQVGSTADRQDYEEPDTDDSGVEEPRPLPVPTNRAAHMADVAHSLPVHIPVPAELMAAGRQRPYQPEEEAVPDIDQMADSIRQLAQSLHTEPGMFADLPRPRTNTMNR</sequence>
<dbReference type="PANTHER" id="PTHR21844:SF2">
    <property type="entry name" value="PROLINE-RICH AKT1 SUBSTRATE 1"/>
    <property type="match status" value="1"/>
</dbReference>
<reference evidence="2 3" key="1">
    <citation type="submission" date="2019-07" db="EMBL/GenBank/DDBJ databases">
        <title>Draft genome assembly of a fouling barnacle, Amphibalanus amphitrite (Darwin, 1854): The first reference genome for Thecostraca.</title>
        <authorList>
            <person name="Kim W."/>
        </authorList>
    </citation>
    <scope>NUCLEOTIDE SEQUENCE [LARGE SCALE GENOMIC DNA]</scope>
    <source>
        <strain evidence="2">SNU_AA5</strain>
        <tissue evidence="2">Soma without cirri and trophi</tissue>
    </source>
</reference>
<feature type="compositionally biased region" description="Acidic residues" evidence="1">
    <location>
        <begin position="281"/>
        <end position="292"/>
    </location>
</feature>
<dbReference type="GO" id="GO:0032007">
    <property type="term" value="P:negative regulation of TOR signaling"/>
    <property type="evidence" value="ECO:0007669"/>
    <property type="project" value="InterPro"/>
</dbReference>
<feature type="region of interest" description="Disordered" evidence="1">
    <location>
        <begin position="358"/>
        <end position="378"/>
    </location>
</feature>
<evidence type="ECO:0000313" key="3">
    <source>
        <dbReference type="Proteomes" id="UP000440578"/>
    </source>
</evidence>
<gene>
    <name evidence="2" type="ORF">FJT64_014380</name>
</gene>
<evidence type="ECO:0000256" key="1">
    <source>
        <dbReference type="SAM" id="MobiDB-lite"/>
    </source>
</evidence>
<dbReference type="Proteomes" id="UP000440578">
    <property type="component" value="Unassembled WGS sequence"/>
</dbReference>
<dbReference type="AlphaFoldDB" id="A0A6A4V0N0"/>
<keyword evidence="3" id="KW-1185">Reference proteome</keyword>
<organism evidence="2 3">
    <name type="scientific">Amphibalanus amphitrite</name>
    <name type="common">Striped barnacle</name>
    <name type="synonym">Balanus amphitrite</name>
    <dbReference type="NCBI Taxonomy" id="1232801"/>
    <lineage>
        <taxon>Eukaryota</taxon>
        <taxon>Metazoa</taxon>
        <taxon>Ecdysozoa</taxon>
        <taxon>Arthropoda</taxon>
        <taxon>Crustacea</taxon>
        <taxon>Multicrustacea</taxon>
        <taxon>Cirripedia</taxon>
        <taxon>Thoracica</taxon>
        <taxon>Thoracicalcarea</taxon>
        <taxon>Balanomorpha</taxon>
        <taxon>Balanoidea</taxon>
        <taxon>Balanidae</taxon>
        <taxon>Amphibalaninae</taxon>
        <taxon>Amphibalanus</taxon>
    </lineage>
</organism>
<feature type="compositionally biased region" description="Basic and acidic residues" evidence="1">
    <location>
        <begin position="224"/>
        <end position="240"/>
    </location>
</feature>
<dbReference type="GO" id="GO:0048011">
    <property type="term" value="P:neurotrophin TRK receptor signaling pathway"/>
    <property type="evidence" value="ECO:0007669"/>
    <property type="project" value="InterPro"/>
</dbReference>
<dbReference type="InterPro" id="IPR026682">
    <property type="entry name" value="AKT1S1"/>
</dbReference>
<accession>A0A6A4V0N0</accession>
<comment type="caution">
    <text evidence="2">The sequence shown here is derived from an EMBL/GenBank/DDBJ whole genome shotgun (WGS) entry which is preliminary data.</text>
</comment>